<accession>A0AAD6X0Z1</accession>
<sequence>MHDDTKKLYAEVREVREEMLDDALDVILGGHTRPAAAASSLNELVVYNTTSFAWREVVWVPLAGGNSALRTQVAQLAADGKEGYALVHVAYRPNFWDAWDVDIHYLEKAKQVEFSKASIVAQDPLRVSVRAELDSPRSPESPSIPFAHPHPRIGTFTFSAHLVPWP</sequence>
<dbReference type="Proteomes" id="UP001218188">
    <property type="component" value="Unassembled WGS sequence"/>
</dbReference>
<proteinExistence type="predicted"/>
<reference evidence="2" key="1">
    <citation type="submission" date="2023-03" db="EMBL/GenBank/DDBJ databases">
        <title>Massive genome expansion in bonnet fungi (Mycena s.s.) driven by repeated elements and novel gene families across ecological guilds.</title>
        <authorList>
            <consortium name="Lawrence Berkeley National Laboratory"/>
            <person name="Harder C.B."/>
            <person name="Miyauchi S."/>
            <person name="Viragh M."/>
            <person name="Kuo A."/>
            <person name="Thoen E."/>
            <person name="Andreopoulos B."/>
            <person name="Lu D."/>
            <person name="Skrede I."/>
            <person name="Drula E."/>
            <person name="Henrissat B."/>
            <person name="Morin E."/>
            <person name="Kohler A."/>
            <person name="Barry K."/>
            <person name="LaButti K."/>
            <person name="Morin E."/>
            <person name="Salamov A."/>
            <person name="Lipzen A."/>
            <person name="Mereny Z."/>
            <person name="Hegedus B."/>
            <person name="Baldrian P."/>
            <person name="Stursova M."/>
            <person name="Weitz H."/>
            <person name="Taylor A."/>
            <person name="Grigoriev I.V."/>
            <person name="Nagy L.G."/>
            <person name="Martin F."/>
            <person name="Kauserud H."/>
        </authorList>
    </citation>
    <scope>NUCLEOTIDE SEQUENCE</scope>
    <source>
        <strain evidence="2">CBHHK200</strain>
    </source>
</reference>
<dbReference type="AlphaFoldDB" id="A0AAD6X0Z1"/>
<dbReference type="EMBL" id="JARJCM010000079">
    <property type="protein sequence ID" value="KAJ7031775.1"/>
    <property type="molecule type" value="Genomic_DNA"/>
</dbReference>
<dbReference type="EMBL" id="JARJCM010000145">
    <property type="protein sequence ID" value="KAJ7025992.1"/>
    <property type="molecule type" value="Genomic_DNA"/>
</dbReference>
<name>A0AAD6X0Z1_9AGAR</name>
<evidence type="ECO:0000313" key="2">
    <source>
        <dbReference type="EMBL" id="KAJ7031775.1"/>
    </source>
</evidence>
<evidence type="ECO:0000313" key="1">
    <source>
        <dbReference type="EMBL" id="KAJ7025992.1"/>
    </source>
</evidence>
<organism evidence="2 3">
    <name type="scientific">Mycena alexandri</name>
    <dbReference type="NCBI Taxonomy" id="1745969"/>
    <lineage>
        <taxon>Eukaryota</taxon>
        <taxon>Fungi</taxon>
        <taxon>Dikarya</taxon>
        <taxon>Basidiomycota</taxon>
        <taxon>Agaricomycotina</taxon>
        <taxon>Agaricomycetes</taxon>
        <taxon>Agaricomycetidae</taxon>
        <taxon>Agaricales</taxon>
        <taxon>Marasmiineae</taxon>
        <taxon>Mycenaceae</taxon>
        <taxon>Mycena</taxon>
    </lineage>
</organism>
<evidence type="ECO:0000313" key="3">
    <source>
        <dbReference type="Proteomes" id="UP001218188"/>
    </source>
</evidence>
<keyword evidence="3" id="KW-1185">Reference proteome</keyword>
<protein>
    <submittedName>
        <fullName evidence="2">Uncharacterized protein</fullName>
    </submittedName>
</protein>
<gene>
    <name evidence="2" type="ORF">C8F04DRAFT_1262635</name>
    <name evidence="1" type="ORF">C8F04DRAFT_1268585</name>
</gene>
<comment type="caution">
    <text evidence="2">The sequence shown here is derived from an EMBL/GenBank/DDBJ whole genome shotgun (WGS) entry which is preliminary data.</text>
</comment>